<dbReference type="GO" id="GO:0005524">
    <property type="term" value="F:ATP binding"/>
    <property type="evidence" value="ECO:0007669"/>
    <property type="project" value="UniProtKB-KW"/>
</dbReference>
<reference evidence="5" key="1">
    <citation type="submission" date="2020-05" db="EMBL/GenBank/DDBJ databases">
        <authorList>
            <person name="Chiriac C."/>
            <person name="Salcher M."/>
            <person name="Ghai R."/>
            <person name="Kavagutti S V."/>
        </authorList>
    </citation>
    <scope>NUCLEOTIDE SEQUENCE</scope>
</reference>
<evidence type="ECO:0000313" key="5">
    <source>
        <dbReference type="EMBL" id="CAB4740954.1"/>
    </source>
</evidence>
<evidence type="ECO:0000256" key="1">
    <source>
        <dbReference type="ARBA" id="ARBA00022448"/>
    </source>
</evidence>
<keyword evidence="2" id="KW-0547">Nucleotide-binding</keyword>
<dbReference type="GO" id="GO:0005886">
    <property type="term" value="C:plasma membrane"/>
    <property type="evidence" value="ECO:0007669"/>
    <property type="project" value="TreeGrafter"/>
</dbReference>
<keyword evidence="3" id="KW-0067">ATP-binding</keyword>
<dbReference type="SMART" id="SM00382">
    <property type="entry name" value="AAA"/>
    <property type="match status" value="1"/>
</dbReference>
<dbReference type="SUPFAM" id="SSF52540">
    <property type="entry name" value="P-loop containing nucleoside triphosphate hydrolases"/>
    <property type="match status" value="1"/>
</dbReference>
<evidence type="ECO:0000256" key="2">
    <source>
        <dbReference type="ARBA" id="ARBA00022741"/>
    </source>
</evidence>
<dbReference type="PANTHER" id="PTHR45772">
    <property type="entry name" value="CONSERVED COMPONENT OF ABC TRANSPORTER FOR NATURAL AMINO ACIDS-RELATED"/>
    <property type="match status" value="1"/>
</dbReference>
<dbReference type="GO" id="GO:0016887">
    <property type="term" value="F:ATP hydrolysis activity"/>
    <property type="evidence" value="ECO:0007669"/>
    <property type="project" value="InterPro"/>
</dbReference>
<gene>
    <name evidence="5" type="ORF">UFOPK2810_00328</name>
</gene>
<dbReference type="PANTHER" id="PTHR45772:SF8">
    <property type="entry name" value="HIGH-AFFINITY BRANCHED-CHAIN AMINO ACID TRANSPORT ATP-BINDING PROTEIN"/>
    <property type="match status" value="1"/>
</dbReference>
<keyword evidence="1" id="KW-0813">Transport</keyword>
<feature type="domain" description="ABC transporter" evidence="4">
    <location>
        <begin position="4"/>
        <end position="235"/>
    </location>
</feature>
<dbReference type="InterPro" id="IPR051120">
    <property type="entry name" value="ABC_AA/LPS_Transport"/>
</dbReference>
<protein>
    <submittedName>
        <fullName evidence="5">Unannotated protein</fullName>
    </submittedName>
</protein>
<sequence>MPLLSCNDITLDLGGRRILESVNLEVGQAEVVGLAGPNGAGKTSLFEVLSGRQLHHGGDVTLDGLSIRKLAMRERVERGVVRSYQRPIVPAGLTVGETLKAARKAFKPYPSRLRLEWAAEFVRLRARMDQPTGSLETLERRKLMLACLLVRDPRIVLLDEPASGLTGSEIDEIDLVVRKLAQEFGISVLLIEHRLELLAMVASRVLVLDVGSIIAEGPPETVFTLPAVRQAYFDIPIIDSAGLDPESLLAAGESVAS</sequence>
<dbReference type="EMBL" id="CAEZYZ010000035">
    <property type="protein sequence ID" value="CAB4740954.1"/>
    <property type="molecule type" value="Genomic_DNA"/>
</dbReference>
<organism evidence="5">
    <name type="scientific">freshwater metagenome</name>
    <dbReference type="NCBI Taxonomy" id="449393"/>
    <lineage>
        <taxon>unclassified sequences</taxon>
        <taxon>metagenomes</taxon>
        <taxon>ecological metagenomes</taxon>
    </lineage>
</organism>
<name>A0A6J6T1P8_9ZZZZ</name>
<dbReference type="Gene3D" id="3.40.50.300">
    <property type="entry name" value="P-loop containing nucleotide triphosphate hydrolases"/>
    <property type="match status" value="1"/>
</dbReference>
<proteinExistence type="predicted"/>
<dbReference type="Pfam" id="PF00005">
    <property type="entry name" value="ABC_tran"/>
    <property type="match status" value="1"/>
</dbReference>
<evidence type="ECO:0000256" key="3">
    <source>
        <dbReference type="ARBA" id="ARBA00022840"/>
    </source>
</evidence>
<accession>A0A6J6T1P8</accession>
<dbReference type="InterPro" id="IPR003439">
    <property type="entry name" value="ABC_transporter-like_ATP-bd"/>
</dbReference>
<dbReference type="PROSITE" id="PS50893">
    <property type="entry name" value="ABC_TRANSPORTER_2"/>
    <property type="match status" value="1"/>
</dbReference>
<evidence type="ECO:0000259" key="4">
    <source>
        <dbReference type="PROSITE" id="PS50893"/>
    </source>
</evidence>
<dbReference type="InterPro" id="IPR027417">
    <property type="entry name" value="P-loop_NTPase"/>
</dbReference>
<dbReference type="AlphaFoldDB" id="A0A6J6T1P8"/>
<dbReference type="InterPro" id="IPR003593">
    <property type="entry name" value="AAA+_ATPase"/>
</dbReference>